<dbReference type="Pfam" id="PF17333">
    <property type="entry name" value="DEFB136"/>
    <property type="match status" value="1"/>
</dbReference>
<dbReference type="PANTHER" id="PTHR39413:SF1">
    <property type="entry name" value="DEFENSIN BETA 136"/>
    <property type="match status" value="1"/>
</dbReference>
<dbReference type="GO" id="GO:0050829">
    <property type="term" value="P:defense response to Gram-negative bacterium"/>
    <property type="evidence" value="ECO:0007669"/>
    <property type="project" value="Ensembl"/>
</dbReference>
<dbReference type="GO" id="GO:0050830">
    <property type="term" value="P:defense response to Gram-positive bacterium"/>
    <property type="evidence" value="ECO:0007669"/>
    <property type="project" value="Ensembl"/>
</dbReference>
<keyword evidence="3" id="KW-1185">Reference proteome</keyword>
<accession>A0A8D2AV06</accession>
<reference evidence="2" key="1">
    <citation type="submission" date="2025-08" db="UniProtKB">
        <authorList>
            <consortium name="Ensembl"/>
        </authorList>
    </citation>
    <scope>IDENTIFICATION</scope>
</reference>
<dbReference type="GO" id="GO:0001530">
    <property type="term" value="F:lipopolysaccharide binding"/>
    <property type="evidence" value="ECO:0007669"/>
    <property type="project" value="Ensembl"/>
</dbReference>
<keyword evidence="1" id="KW-0732">Signal</keyword>
<dbReference type="PANTHER" id="PTHR39413">
    <property type="entry name" value="BETA-DEFENSIN 136"/>
    <property type="match status" value="1"/>
</dbReference>
<sequence>MSLCLPILLFFLVTSLPAGNGLFGNEGVEIRTCTALQGRCFFVCKHGWRWVAFCHNIMSCCAKMDRFAPPQAIDYTEVQ</sequence>
<gene>
    <name evidence="2" type="primary">DEFB136</name>
</gene>
<reference evidence="2" key="2">
    <citation type="submission" date="2025-09" db="UniProtKB">
        <authorList>
            <consortium name="Ensembl"/>
        </authorList>
    </citation>
    <scope>IDENTIFICATION</scope>
</reference>
<organism evidence="2 3">
    <name type="scientific">Sciurus vulgaris</name>
    <name type="common">Eurasian red squirrel</name>
    <dbReference type="NCBI Taxonomy" id="55149"/>
    <lineage>
        <taxon>Eukaryota</taxon>
        <taxon>Metazoa</taxon>
        <taxon>Chordata</taxon>
        <taxon>Craniata</taxon>
        <taxon>Vertebrata</taxon>
        <taxon>Euteleostomi</taxon>
        <taxon>Mammalia</taxon>
        <taxon>Eutheria</taxon>
        <taxon>Euarchontoglires</taxon>
        <taxon>Glires</taxon>
        <taxon>Rodentia</taxon>
        <taxon>Sciuromorpha</taxon>
        <taxon>Sciuridae</taxon>
        <taxon>Sciurinae</taxon>
        <taxon>Sciurini</taxon>
        <taxon>Sciurus</taxon>
    </lineage>
</organism>
<dbReference type="Gene3D" id="3.10.360.10">
    <property type="entry name" value="Antimicrobial Peptide, Beta-defensin 2, Chain A"/>
    <property type="match status" value="1"/>
</dbReference>
<dbReference type="Proteomes" id="UP000694564">
    <property type="component" value="Chromosome 5"/>
</dbReference>
<protein>
    <submittedName>
        <fullName evidence="2">Defensin beta 136</fullName>
    </submittedName>
</protein>
<dbReference type="AlphaFoldDB" id="A0A8D2AV06"/>
<dbReference type="InterPro" id="IPR035307">
    <property type="entry name" value="DEFB136/42"/>
</dbReference>
<feature type="chain" id="PRO_5034556440" evidence="1">
    <location>
        <begin position="22"/>
        <end position="79"/>
    </location>
</feature>
<dbReference type="Ensembl" id="ENSSVLT00005008083.1">
    <property type="protein sequence ID" value="ENSSVLP00005007255.1"/>
    <property type="gene ID" value="ENSSVLG00005005928.1"/>
</dbReference>
<dbReference type="GO" id="GO:0140367">
    <property type="term" value="P:antibacterial innate immune response"/>
    <property type="evidence" value="ECO:0007669"/>
    <property type="project" value="Ensembl"/>
</dbReference>
<proteinExistence type="predicted"/>
<name>A0A8D2AV06_SCIVU</name>
<evidence type="ECO:0000313" key="3">
    <source>
        <dbReference type="Proteomes" id="UP000694564"/>
    </source>
</evidence>
<evidence type="ECO:0000256" key="1">
    <source>
        <dbReference type="SAM" id="SignalP"/>
    </source>
</evidence>
<feature type="signal peptide" evidence="1">
    <location>
        <begin position="1"/>
        <end position="21"/>
    </location>
</feature>
<dbReference type="GO" id="GO:0061760">
    <property type="term" value="P:antifungal innate immune response"/>
    <property type="evidence" value="ECO:0007669"/>
    <property type="project" value="Ensembl"/>
</dbReference>
<evidence type="ECO:0000313" key="2">
    <source>
        <dbReference type="Ensembl" id="ENSSVLP00005007255.1"/>
    </source>
</evidence>
<dbReference type="GeneTree" id="ENSGT00390000001862"/>